<dbReference type="EMBL" id="MKGN01000018">
    <property type="protein sequence ID" value="PHN16231.1"/>
    <property type="molecule type" value="Genomic_DNA"/>
</dbReference>
<proteinExistence type="inferred from homology"/>
<dbReference type="RefSeq" id="WP_099336899.1">
    <property type="nucleotide sequence ID" value="NZ_MKGN01000018.1"/>
</dbReference>
<keyword evidence="4 6" id="KW-0368">Histidine biosynthesis</keyword>
<dbReference type="PROSITE" id="PS00954">
    <property type="entry name" value="IGP_DEHYDRATASE_1"/>
    <property type="match status" value="1"/>
</dbReference>
<dbReference type="UniPathway" id="UPA00031">
    <property type="reaction ID" value="UER00011"/>
</dbReference>
<dbReference type="GO" id="GO:0005737">
    <property type="term" value="C:cytoplasm"/>
    <property type="evidence" value="ECO:0007669"/>
    <property type="project" value="UniProtKB-SubCell"/>
</dbReference>
<dbReference type="GO" id="GO:0004424">
    <property type="term" value="F:imidazoleglycerol-phosphate dehydratase activity"/>
    <property type="evidence" value="ECO:0007669"/>
    <property type="project" value="UniProtKB-EC"/>
</dbReference>
<sequence length="337" mass="38190">MKVSYLFISLYITEKPLNNKAIGLVLVLKDHKVKLVILVSKATFKLTAGFKGCVLNTHITILNMLTYLGVAFRLASIGSSDLKAYYTHIEKPSRSLSIGSSTGKRYYIANNKYFINIAHRLGIKPIHIKLLNLTKPYIASLNKLIANYYLNIYRITNETAILVTIWLTDDSMSNYIATNIGFLNHMINQIATHGRFRVVILARGDVHIDDHHIIEDIAITLGINIKTTLKTNIGISRFSFTMPMDECISKCVVDMSNRFYIYYKAKYNYQKIGDVSNSMIEHFFRSLTESLTCSIYLTTKGFNDHHRVESIYKVFGIALNKALNIIGNKLPSSKGIL</sequence>
<gene>
    <name evidence="7" type="primary">hisB_B</name>
    <name evidence="7" type="ORF">TPPER_00178</name>
</gene>
<dbReference type="GO" id="GO:0000105">
    <property type="term" value="P:L-histidine biosynthetic process"/>
    <property type="evidence" value="ECO:0007669"/>
    <property type="project" value="UniProtKB-UniPathway"/>
</dbReference>
<dbReference type="OrthoDB" id="9790411at2"/>
<dbReference type="FunFam" id="3.30.230.40:FF:000003">
    <property type="entry name" value="Imidazoleglycerol-phosphate dehydratase HisB"/>
    <property type="match status" value="1"/>
</dbReference>
<comment type="similarity">
    <text evidence="6">Belongs to the imidazoleglycerol-phosphate dehydratase family.</text>
</comment>
<dbReference type="Pfam" id="PF00475">
    <property type="entry name" value="IGPD"/>
    <property type="match status" value="1"/>
</dbReference>
<dbReference type="PANTHER" id="PTHR23133">
    <property type="entry name" value="IMIDAZOLEGLYCEROL-PHOSPHATE DEHYDRATASE HIS7"/>
    <property type="match status" value="1"/>
</dbReference>
<evidence type="ECO:0000256" key="1">
    <source>
        <dbReference type="ARBA" id="ARBA00005047"/>
    </source>
</evidence>
<dbReference type="PANTHER" id="PTHR23133:SF2">
    <property type="entry name" value="IMIDAZOLEGLYCEROL-PHOSPHATE DEHYDRATASE"/>
    <property type="match status" value="1"/>
</dbReference>
<evidence type="ECO:0000256" key="6">
    <source>
        <dbReference type="RuleBase" id="RU000599"/>
    </source>
</evidence>
<dbReference type="FunFam" id="3.30.230.40:FF:000001">
    <property type="entry name" value="Imidazoleglycerol-phosphate dehydratase HisB"/>
    <property type="match status" value="1"/>
</dbReference>
<dbReference type="Gene3D" id="3.30.230.40">
    <property type="entry name" value="Imidazole glycerol phosphate dehydratase, domain 1"/>
    <property type="match status" value="2"/>
</dbReference>
<dbReference type="InterPro" id="IPR000807">
    <property type="entry name" value="ImidazoleglycerolP_deHydtase"/>
</dbReference>
<name>A0A2G0V6Y9_9PROT</name>
<keyword evidence="3" id="KW-0028">Amino-acid biosynthesis</keyword>
<comment type="caution">
    <text evidence="7">The sequence shown here is derived from an EMBL/GenBank/DDBJ whole genome shotgun (WGS) entry which is preliminary data.</text>
</comment>
<comment type="subcellular location">
    <subcellularLocation>
        <location evidence="6">Cytoplasm</location>
    </subcellularLocation>
</comment>
<dbReference type="EC" id="4.2.1.19" evidence="6"/>
<dbReference type="PROSITE" id="PS00955">
    <property type="entry name" value="IGP_DEHYDRATASE_2"/>
    <property type="match status" value="1"/>
</dbReference>
<dbReference type="SUPFAM" id="SSF54211">
    <property type="entry name" value="Ribosomal protein S5 domain 2-like"/>
    <property type="match status" value="2"/>
</dbReference>
<evidence type="ECO:0000256" key="3">
    <source>
        <dbReference type="ARBA" id="ARBA00022605"/>
    </source>
</evidence>
<evidence type="ECO:0000313" key="7">
    <source>
        <dbReference type="EMBL" id="PHN16231.1"/>
    </source>
</evidence>
<dbReference type="InterPro" id="IPR020565">
    <property type="entry name" value="ImidazoleglycerP_deHydtase_CS"/>
</dbReference>
<reference evidence="7 8" key="1">
    <citation type="journal article" date="2017" name="ISME J.">
        <title>Tremblaya phenacola PPER: an evolutionary beta-gammaproteobacterium collage.</title>
        <authorList>
            <person name="Gil R."/>
            <person name="Vargas-Chavez C."/>
            <person name="Lopez-Madrigal S."/>
            <person name="Santos-Garcia D."/>
            <person name="Latorre A."/>
            <person name="Moya A."/>
        </authorList>
    </citation>
    <scope>NUCLEOTIDE SEQUENCE [LARGE SCALE GENOMIC DNA]</scope>
    <source>
        <strain evidence="7 8">PPER</strain>
    </source>
</reference>
<keyword evidence="8" id="KW-1185">Reference proteome</keyword>
<dbReference type="Proteomes" id="UP000222818">
    <property type="component" value="Unassembled WGS sequence"/>
</dbReference>
<dbReference type="InterPro" id="IPR038494">
    <property type="entry name" value="IGPD_sf"/>
</dbReference>
<dbReference type="InterPro" id="IPR020568">
    <property type="entry name" value="Ribosomal_Su5_D2-typ_SF"/>
</dbReference>
<organism evidence="7 8">
    <name type="scientific">Candidatus Tremblayella phenacoccinincola</name>
    <dbReference type="NCBI Taxonomy" id="1010676"/>
    <lineage>
        <taxon>Bacteria</taxon>
        <taxon>Pseudomonadati</taxon>
        <taxon>Pseudomonadota</taxon>
        <taxon>Betaproteobacteria</taxon>
        <taxon>Candidatus Tremblayella</taxon>
    </lineage>
</organism>
<evidence type="ECO:0000256" key="2">
    <source>
        <dbReference type="ARBA" id="ARBA00016664"/>
    </source>
</evidence>
<keyword evidence="5 6" id="KW-0456">Lyase</keyword>
<evidence type="ECO:0000256" key="4">
    <source>
        <dbReference type="ARBA" id="ARBA00023102"/>
    </source>
</evidence>
<comment type="pathway">
    <text evidence="1 6">Amino-acid biosynthesis; L-histidine biosynthesis; L-histidine from 5-phospho-alpha-D-ribose 1-diphosphate: step 6/9.</text>
</comment>
<dbReference type="AlphaFoldDB" id="A0A2G0V6Y9"/>
<protein>
    <recommendedName>
        <fullName evidence="2 6">Imidazoleglycerol-phosphate dehydratase</fullName>
        <ecNumber evidence="6">4.2.1.19</ecNumber>
    </recommendedName>
</protein>
<evidence type="ECO:0000256" key="5">
    <source>
        <dbReference type="ARBA" id="ARBA00023239"/>
    </source>
</evidence>
<comment type="catalytic activity">
    <reaction evidence="6">
        <text>D-erythro-1-(imidazol-4-yl)glycerol 3-phosphate = 3-(imidazol-4-yl)-2-oxopropyl phosphate + H2O</text>
        <dbReference type="Rhea" id="RHEA:11040"/>
        <dbReference type="ChEBI" id="CHEBI:15377"/>
        <dbReference type="ChEBI" id="CHEBI:57766"/>
        <dbReference type="ChEBI" id="CHEBI:58278"/>
        <dbReference type="EC" id="4.2.1.19"/>
    </reaction>
</comment>
<evidence type="ECO:0000313" key="8">
    <source>
        <dbReference type="Proteomes" id="UP000222818"/>
    </source>
</evidence>
<accession>A0A2G0V6Y9</accession>